<evidence type="ECO:0000313" key="2">
    <source>
        <dbReference type="Proteomes" id="UP000033731"/>
    </source>
</evidence>
<organism evidence="1 2">
    <name type="scientific">Candidatus Liberibacter solanacearum</name>
    <dbReference type="NCBI Taxonomy" id="556287"/>
    <lineage>
        <taxon>Bacteria</taxon>
        <taxon>Pseudomonadati</taxon>
        <taxon>Pseudomonadota</taxon>
        <taxon>Alphaproteobacteria</taxon>
        <taxon>Hyphomicrobiales</taxon>
        <taxon>Rhizobiaceae</taxon>
        <taxon>Liberibacter</taxon>
    </lineage>
</organism>
<reference evidence="1 2" key="1">
    <citation type="journal article" date="2015" name="Phytopathology">
        <title>Genomes of Candidatus Liberibacter solanacearum haplotype A from New Zealand and the USA suggest significant genome plasticity in the species.</title>
        <authorList>
            <person name="Thompson S.M."/>
            <person name="Johnson C.P."/>
            <person name="Lu A.Y."/>
            <person name="Frampton R.A."/>
            <person name="Sullivan K.L."/>
            <person name="Fiers M.W."/>
            <person name="Crowhurst R.N."/>
            <person name="Pitman A.R."/>
            <person name="Scott I."/>
            <person name="Gudmestad N.C."/>
            <person name="Smith G.R."/>
        </authorList>
    </citation>
    <scope>NUCLEOTIDE SEQUENCE [LARGE SCALE GENOMIC DNA]</scope>
    <source>
        <strain evidence="1 2">LsoNZ1</strain>
    </source>
</reference>
<dbReference type="AlphaFoldDB" id="A0A0F4VLQ7"/>
<name>A0A0F4VLQ7_9HYPH</name>
<protein>
    <submittedName>
        <fullName evidence="1">Uncharacterized protein</fullName>
    </submittedName>
</protein>
<dbReference type="EMBL" id="JMTK01000001">
    <property type="protein sequence ID" value="KJZ82448.1"/>
    <property type="molecule type" value="Genomic_DNA"/>
</dbReference>
<proteinExistence type="predicted"/>
<dbReference type="RefSeq" id="WP_045960334.1">
    <property type="nucleotide sequence ID" value="NZ_JMTK01000001.1"/>
</dbReference>
<keyword evidence="2" id="KW-1185">Reference proteome</keyword>
<gene>
    <name evidence="1" type="ORF">DJ66_0048</name>
</gene>
<accession>A0A0F4VLQ7</accession>
<dbReference type="PATRIC" id="fig|556287.8.peg.48"/>
<sequence>MIDFFNEYHQSFKDLFYSVPVPSTIIGLGDASLKVARNVFGEDEEKREKANAKLAKEIANNIPLKNLFLSRLLSRRW</sequence>
<dbReference type="Proteomes" id="UP000033731">
    <property type="component" value="Unassembled WGS sequence"/>
</dbReference>
<comment type="caution">
    <text evidence="1">The sequence shown here is derived from an EMBL/GenBank/DDBJ whole genome shotgun (WGS) entry which is preliminary data.</text>
</comment>
<evidence type="ECO:0000313" key="1">
    <source>
        <dbReference type="EMBL" id="KJZ82448.1"/>
    </source>
</evidence>